<dbReference type="Proteomes" id="UP001589890">
    <property type="component" value="Unassembled WGS sequence"/>
</dbReference>
<dbReference type="RefSeq" id="WP_380054344.1">
    <property type="nucleotide sequence ID" value="NZ_JBHLTC010000038.1"/>
</dbReference>
<gene>
    <name evidence="1" type="ORF">ACFFGN_29820</name>
</gene>
<reference evidence="1 2" key="1">
    <citation type="submission" date="2024-09" db="EMBL/GenBank/DDBJ databases">
        <authorList>
            <person name="Sun Q."/>
            <person name="Mori K."/>
        </authorList>
    </citation>
    <scope>NUCLEOTIDE SEQUENCE [LARGE SCALE GENOMIC DNA]</scope>
    <source>
        <strain evidence="1 2">CGMCC 1.15906</strain>
    </source>
</reference>
<accession>A0ABV6QUI1</accession>
<evidence type="ECO:0000313" key="1">
    <source>
        <dbReference type="EMBL" id="MFC0628305.1"/>
    </source>
</evidence>
<protein>
    <recommendedName>
        <fullName evidence="3">Resolvase/invertase-type recombinase catalytic domain-containing protein</fullName>
    </recommendedName>
</protein>
<organism evidence="1 2">
    <name type="scientific">Kribbella deserti</name>
    <dbReference type="NCBI Taxonomy" id="1926257"/>
    <lineage>
        <taxon>Bacteria</taxon>
        <taxon>Bacillati</taxon>
        <taxon>Actinomycetota</taxon>
        <taxon>Actinomycetes</taxon>
        <taxon>Propionibacteriales</taxon>
        <taxon>Kribbellaceae</taxon>
        <taxon>Kribbella</taxon>
    </lineage>
</organism>
<comment type="caution">
    <text evidence="1">The sequence shown here is derived from an EMBL/GenBank/DDBJ whole genome shotgun (WGS) entry which is preliminary data.</text>
</comment>
<evidence type="ECO:0000313" key="2">
    <source>
        <dbReference type="Proteomes" id="UP001589890"/>
    </source>
</evidence>
<keyword evidence="2" id="KW-1185">Reference proteome</keyword>
<dbReference type="EMBL" id="JBHLTC010000038">
    <property type="protein sequence ID" value="MFC0628305.1"/>
    <property type="molecule type" value="Genomic_DNA"/>
</dbReference>
<evidence type="ECO:0008006" key="3">
    <source>
        <dbReference type="Google" id="ProtNLM"/>
    </source>
</evidence>
<name>A0ABV6QUI1_9ACTN</name>
<proteinExistence type="predicted"/>
<sequence>MISTRDSAEAGKMTTPGNDWIAWNDAMSDEDVFRNALKPPAGDEHPSRRVPVAGAGITVAYIHESANWDDYRACWERERIGLLARERNVVIRATFIDKVQYDHKNGFVEMLHSIRQRPVQLVLIPSLQHLRHLRSADKAVRILRERFGAEVVGVEPG</sequence>